<accession>A0AAJ6YGB0</accession>
<keyword evidence="1" id="KW-0479">Metal-binding</keyword>
<dbReference type="GO" id="GO:0061630">
    <property type="term" value="F:ubiquitin protein ligase activity"/>
    <property type="evidence" value="ECO:0007669"/>
    <property type="project" value="TreeGrafter"/>
</dbReference>
<name>A0AAJ6YGB0_9HYME</name>
<evidence type="ECO:0000256" key="1">
    <source>
        <dbReference type="ARBA" id="ARBA00022723"/>
    </source>
</evidence>
<dbReference type="Pfam" id="PF13920">
    <property type="entry name" value="zf-C3HC4_3"/>
    <property type="match status" value="1"/>
</dbReference>
<dbReference type="InterPro" id="IPR036443">
    <property type="entry name" value="Znf_RanBP2_sf"/>
</dbReference>
<proteinExistence type="predicted"/>
<dbReference type="GO" id="GO:0010468">
    <property type="term" value="P:regulation of gene expression"/>
    <property type="evidence" value="ECO:0007669"/>
    <property type="project" value="TreeGrafter"/>
</dbReference>
<evidence type="ECO:0000256" key="4">
    <source>
        <dbReference type="SAM" id="MobiDB-lite"/>
    </source>
</evidence>
<keyword evidence="2" id="KW-0863">Zinc-finger</keyword>
<dbReference type="GO" id="GO:0043066">
    <property type="term" value="P:negative regulation of apoptotic process"/>
    <property type="evidence" value="ECO:0007669"/>
    <property type="project" value="TreeGrafter"/>
</dbReference>
<feature type="region of interest" description="Disordered" evidence="4">
    <location>
        <begin position="207"/>
        <end position="231"/>
    </location>
</feature>
<dbReference type="Gene3D" id="3.30.40.10">
    <property type="entry name" value="Zinc/RING finger domain, C3HC4 (zinc finger)"/>
    <property type="match status" value="1"/>
</dbReference>
<dbReference type="AlphaFoldDB" id="A0AAJ6YGB0"/>
<keyword evidence="5" id="KW-1185">Reference proteome</keyword>
<feature type="compositionally biased region" description="Polar residues" evidence="4">
    <location>
        <begin position="61"/>
        <end position="70"/>
    </location>
</feature>
<organism evidence="5 6">
    <name type="scientific">Ceratosolen solmsi marchali</name>
    <dbReference type="NCBI Taxonomy" id="326594"/>
    <lineage>
        <taxon>Eukaryota</taxon>
        <taxon>Metazoa</taxon>
        <taxon>Ecdysozoa</taxon>
        <taxon>Arthropoda</taxon>
        <taxon>Hexapoda</taxon>
        <taxon>Insecta</taxon>
        <taxon>Pterygota</taxon>
        <taxon>Neoptera</taxon>
        <taxon>Endopterygota</taxon>
        <taxon>Hymenoptera</taxon>
        <taxon>Apocrita</taxon>
        <taxon>Proctotrupomorpha</taxon>
        <taxon>Chalcidoidea</taxon>
        <taxon>Agaonidae</taxon>
        <taxon>Agaoninae</taxon>
        <taxon>Ceratosolen</taxon>
    </lineage>
</organism>
<dbReference type="GO" id="GO:0016567">
    <property type="term" value="P:protein ubiquitination"/>
    <property type="evidence" value="ECO:0007669"/>
    <property type="project" value="TreeGrafter"/>
</dbReference>
<evidence type="ECO:0000256" key="3">
    <source>
        <dbReference type="ARBA" id="ARBA00022833"/>
    </source>
</evidence>
<keyword evidence="3" id="KW-0862">Zinc</keyword>
<dbReference type="RefSeq" id="XP_011497554.1">
    <property type="nucleotide sequence ID" value="XM_011499252.1"/>
</dbReference>
<evidence type="ECO:0000256" key="2">
    <source>
        <dbReference type="ARBA" id="ARBA00022771"/>
    </source>
</evidence>
<dbReference type="PANTHER" id="PTHR46858">
    <property type="entry name" value="OS05G0521000 PROTEIN"/>
    <property type="match status" value="1"/>
</dbReference>
<sequence>MSVAMSSSPVEDERRGDNIKKARYSWYVTLESESPTPTDEDEESVYTVQGNETEFARDTSDTSTTHTWISSNESDASVNIEYELDSQPENENPFTAISSSSEPENNLAVEFITFCDSDGLADGSDDSTSSIDSEIKKVDFWTCVLCKNPNNNPMFRYCEKCYQLRKTNFMGNRPRRKRRAQKDQGKTLRTTVDAALAQELCDMDSGIASSQDLERAPSDFRGGKPTSFEPQSRDLTTMIFGANRRGIKTESTAPTLSAVVMAQPMDRDEVDSILPPKQYSIPGHHPYPSDSQDVNGLNFTKDRAEDSEANMSVRIENSQSPLNILSKKLQLRKEEGADVVDSSEQQAQGLEGLCLICTVRPKNGAFVHGKITHICCCYPCAMKVWMTNGNRCPICNRKVTQLLKAFYA</sequence>
<dbReference type="PANTHER" id="PTHR46858:SF5">
    <property type="entry name" value="E3 UBIQUITIN-PROTEIN LIGASE APD1-RELATED"/>
    <property type="match status" value="1"/>
</dbReference>
<dbReference type="CDD" id="cd16646">
    <property type="entry name" value="mRING-HC-C2H2C4_MDM2-like"/>
    <property type="match status" value="1"/>
</dbReference>
<protein>
    <submittedName>
        <fullName evidence="6">E3 ubiquitin-protein ligase Mdm2-like isoform X1</fullName>
    </submittedName>
</protein>
<gene>
    <name evidence="6" type="primary">LOC105361938</name>
</gene>
<dbReference type="GeneID" id="105361938"/>
<reference evidence="6" key="1">
    <citation type="submission" date="2025-08" db="UniProtKB">
        <authorList>
            <consortium name="RefSeq"/>
        </authorList>
    </citation>
    <scope>IDENTIFICATION</scope>
</reference>
<dbReference type="Gene3D" id="2.30.30.380">
    <property type="entry name" value="Zn-finger domain of Sec23/24"/>
    <property type="match status" value="1"/>
</dbReference>
<evidence type="ECO:0000313" key="6">
    <source>
        <dbReference type="RefSeq" id="XP_011497554.1"/>
    </source>
</evidence>
<dbReference type="InterPro" id="IPR013083">
    <property type="entry name" value="Znf_RING/FYVE/PHD"/>
</dbReference>
<feature type="region of interest" description="Disordered" evidence="4">
    <location>
        <begin position="51"/>
        <end position="70"/>
    </location>
</feature>
<dbReference type="Proteomes" id="UP000695007">
    <property type="component" value="Unplaced"/>
</dbReference>
<dbReference type="GO" id="GO:0008270">
    <property type="term" value="F:zinc ion binding"/>
    <property type="evidence" value="ECO:0007669"/>
    <property type="project" value="UniProtKB-KW"/>
</dbReference>
<dbReference type="KEGG" id="csol:105361938"/>
<feature type="compositionally biased region" description="Basic and acidic residues" evidence="4">
    <location>
        <begin position="212"/>
        <end position="222"/>
    </location>
</feature>
<dbReference type="SUPFAM" id="SSF90209">
    <property type="entry name" value="Ran binding protein zinc finger-like"/>
    <property type="match status" value="1"/>
</dbReference>
<evidence type="ECO:0000313" key="5">
    <source>
        <dbReference type="Proteomes" id="UP000695007"/>
    </source>
</evidence>